<name>A0A3Q7EMG6_SOLLC</name>
<reference evidence="5" key="2">
    <citation type="submission" date="2019-01" db="UniProtKB">
        <authorList>
            <consortium name="EnsemblPlants"/>
        </authorList>
    </citation>
    <scope>IDENTIFICATION</scope>
    <source>
        <strain evidence="5">cv. Heinz 1706</strain>
    </source>
</reference>
<dbReference type="AlphaFoldDB" id="A0A3Q7EMG6"/>
<evidence type="ECO:0000259" key="4">
    <source>
        <dbReference type="Pfam" id="PF00234"/>
    </source>
</evidence>
<protein>
    <recommendedName>
        <fullName evidence="4">Bifunctional inhibitor/plant lipid transfer protein/seed storage helical domain-containing protein</fullName>
    </recommendedName>
</protein>
<accession>A0A3Q7EMG6</accession>
<dbReference type="GO" id="GO:0008289">
    <property type="term" value="F:lipid binding"/>
    <property type="evidence" value="ECO:0007669"/>
    <property type="project" value="UniProtKB-KW"/>
</dbReference>
<keyword evidence="3" id="KW-0446">Lipid-binding</keyword>
<keyword evidence="6" id="KW-1185">Reference proteome</keyword>
<dbReference type="Gramene" id="Solyc01g095780.2.1">
    <property type="protein sequence ID" value="Solyc01g095780.2.1.1"/>
    <property type="gene ID" value="Solyc01g095780.2"/>
</dbReference>
<dbReference type="InterPro" id="IPR036312">
    <property type="entry name" value="Bifun_inhib/LTP/seed_sf"/>
</dbReference>
<dbReference type="InterPro" id="IPR000528">
    <property type="entry name" value="Plant_nsLTP"/>
</dbReference>
<organism evidence="5">
    <name type="scientific">Solanum lycopersicum</name>
    <name type="common">Tomato</name>
    <name type="synonym">Lycopersicon esculentum</name>
    <dbReference type="NCBI Taxonomy" id="4081"/>
    <lineage>
        <taxon>Eukaryota</taxon>
        <taxon>Viridiplantae</taxon>
        <taxon>Streptophyta</taxon>
        <taxon>Embryophyta</taxon>
        <taxon>Tracheophyta</taxon>
        <taxon>Spermatophyta</taxon>
        <taxon>Magnoliopsida</taxon>
        <taxon>eudicotyledons</taxon>
        <taxon>Gunneridae</taxon>
        <taxon>Pentapetalae</taxon>
        <taxon>asterids</taxon>
        <taxon>lamiids</taxon>
        <taxon>Solanales</taxon>
        <taxon>Solanaceae</taxon>
        <taxon>Solanoideae</taxon>
        <taxon>Solaneae</taxon>
        <taxon>Solanum</taxon>
        <taxon>Solanum subgen. Lycopersicon</taxon>
    </lineage>
</organism>
<reference evidence="5" key="1">
    <citation type="journal article" date="2012" name="Nature">
        <title>The tomato genome sequence provides insights into fleshy fruit evolution.</title>
        <authorList>
            <consortium name="Tomato Genome Consortium"/>
        </authorList>
    </citation>
    <scope>NUCLEOTIDE SEQUENCE [LARGE SCALE GENOMIC DNA]</scope>
    <source>
        <strain evidence="5">cv. Heinz 1706</strain>
    </source>
</reference>
<dbReference type="InterPro" id="IPR016140">
    <property type="entry name" value="Bifunc_inhib/LTP/seed_store"/>
</dbReference>
<dbReference type="Proteomes" id="UP000004994">
    <property type="component" value="Chromosome 1"/>
</dbReference>
<evidence type="ECO:0000256" key="3">
    <source>
        <dbReference type="ARBA" id="ARBA00023121"/>
    </source>
</evidence>
<dbReference type="GO" id="GO:0006869">
    <property type="term" value="P:lipid transport"/>
    <property type="evidence" value="ECO:0007669"/>
    <property type="project" value="InterPro"/>
</dbReference>
<dbReference type="PANTHER" id="PTHR33076">
    <property type="entry name" value="NON-SPECIFIC LIPID-TRANSFER PROTEIN 2-RELATED"/>
    <property type="match status" value="1"/>
</dbReference>
<evidence type="ECO:0000313" key="5">
    <source>
        <dbReference type="EnsemblPlants" id="Solyc01g095780.2.1.1"/>
    </source>
</evidence>
<evidence type="ECO:0000313" key="6">
    <source>
        <dbReference type="Proteomes" id="UP000004994"/>
    </source>
</evidence>
<comment type="similarity">
    <text evidence="1">Belongs to the plant LTP family.</text>
</comment>
<evidence type="ECO:0000256" key="1">
    <source>
        <dbReference type="ARBA" id="ARBA00009748"/>
    </source>
</evidence>
<feature type="domain" description="Bifunctional inhibitor/plant lipid transfer protein/seed storage helical" evidence="4">
    <location>
        <begin position="39"/>
        <end position="112"/>
    </location>
</feature>
<dbReference type="InParanoid" id="A0A3Q7EMG6"/>
<proteinExistence type="inferred from homology"/>
<dbReference type="OMA" id="VAMCECI"/>
<dbReference type="PaxDb" id="4081-Solyc01g095780.2.1"/>
<dbReference type="SUPFAM" id="SSF47699">
    <property type="entry name" value="Bifunctional inhibitor/lipid-transfer protein/seed storage 2S albumin"/>
    <property type="match status" value="1"/>
</dbReference>
<dbReference type="PRINTS" id="PR00382">
    <property type="entry name" value="LIPIDTRNSFER"/>
</dbReference>
<dbReference type="Gene3D" id="1.10.110.10">
    <property type="entry name" value="Plant lipid-transfer and hydrophobic proteins"/>
    <property type="match status" value="1"/>
</dbReference>
<dbReference type="EnsemblPlants" id="Solyc01g095780.2.1">
    <property type="protein sequence ID" value="Solyc01g095780.2.1.1"/>
    <property type="gene ID" value="Solyc01g095780.2"/>
</dbReference>
<dbReference type="Pfam" id="PF00234">
    <property type="entry name" value="Tryp_alpha_amyl"/>
    <property type="match status" value="1"/>
</dbReference>
<keyword evidence="2" id="KW-0813">Transport</keyword>
<sequence>FTITKSKSKKQKTQMAKLIYAMVILLFVLATPGTSKPSCETVSKRLAPCLSYIQGRYHSIKPSGRCCRGLIDISNMMKKRGDYSAVCKCIKNRLVHTNYDPKRFQIGSQQCHTGYTLPPVGHTTTC</sequence>
<evidence type="ECO:0000256" key="2">
    <source>
        <dbReference type="ARBA" id="ARBA00022448"/>
    </source>
</evidence>